<organism evidence="2 3">
    <name type="scientific">Wolfiporia cocos (strain MD-104)</name>
    <name type="common">Brown rot fungus</name>
    <dbReference type="NCBI Taxonomy" id="742152"/>
    <lineage>
        <taxon>Eukaryota</taxon>
        <taxon>Fungi</taxon>
        <taxon>Dikarya</taxon>
        <taxon>Basidiomycota</taxon>
        <taxon>Agaricomycotina</taxon>
        <taxon>Agaricomycetes</taxon>
        <taxon>Polyporales</taxon>
        <taxon>Phaeolaceae</taxon>
        <taxon>Wolfiporia</taxon>
    </lineage>
</organism>
<dbReference type="OMA" id="VIWARIN"/>
<dbReference type="EMBL" id="KB468124">
    <property type="protein sequence ID" value="PCH41978.1"/>
    <property type="molecule type" value="Genomic_DNA"/>
</dbReference>
<feature type="transmembrane region" description="Helical" evidence="1">
    <location>
        <begin position="288"/>
        <end position="306"/>
    </location>
</feature>
<accession>A0A2H3JVW5</accession>
<keyword evidence="3" id="KW-1185">Reference proteome</keyword>
<keyword evidence="1" id="KW-1133">Transmembrane helix</keyword>
<evidence type="ECO:0000313" key="2">
    <source>
        <dbReference type="EMBL" id="PCH41978.1"/>
    </source>
</evidence>
<reference evidence="2 3" key="1">
    <citation type="journal article" date="2012" name="Science">
        <title>The Paleozoic origin of enzymatic lignin decomposition reconstructed from 31 fungal genomes.</title>
        <authorList>
            <person name="Floudas D."/>
            <person name="Binder M."/>
            <person name="Riley R."/>
            <person name="Barry K."/>
            <person name="Blanchette R.A."/>
            <person name="Henrissat B."/>
            <person name="Martinez A.T."/>
            <person name="Otillar R."/>
            <person name="Spatafora J.W."/>
            <person name="Yadav J.S."/>
            <person name="Aerts A."/>
            <person name="Benoit I."/>
            <person name="Boyd A."/>
            <person name="Carlson A."/>
            <person name="Copeland A."/>
            <person name="Coutinho P.M."/>
            <person name="de Vries R.P."/>
            <person name="Ferreira P."/>
            <person name="Findley K."/>
            <person name="Foster B."/>
            <person name="Gaskell J."/>
            <person name="Glotzer D."/>
            <person name="Gorecki P."/>
            <person name="Heitman J."/>
            <person name="Hesse C."/>
            <person name="Hori C."/>
            <person name="Igarashi K."/>
            <person name="Jurgens J.A."/>
            <person name="Kallen N."/>
            <person name="Kersten P."/>
            <person name="Kohler A."/>
            <person name="Kuees U."/>
            <person name="Kumar T.K.A."/>
            <person name="Kuo A."/>
            <person name="LaButti K."/>
            <person name="Larrondo L.F."/>
            <person name="Lindquist E."/>
            <person name="Ling A."/>
            <person name="Lombard V."/>
            <person name="Lucas S."/>
            <person name="Lundell T."/>
            <person name="Martin R."/>
            <person name="McLaughlin D.J."/>
            <person name="Morgenstern I."/>
            <person name="Morin E."/>
            <person name="Murat C."/>
            <person name="Nagy L.G."/>
            <person name="Nolan M."/>
            <person name="Ohm R.A."/>
            <person name="Patyshakuliyeva A."/>
            <person name="Rokas A."/>
            <person name="Ruiz-Duenas F.J."/>
            <person name="Sabat G."/>
            <person name="Salamov A."/>
            <person name="Samejima M."/>
            <person name="Schmutz J."/>
            <person name="Slot J.C."/>
            <person name="St John F."/>
            <person name="Stenlid J."/>
            <person name="Sun H."/>
            <person name="Sun S."/>
            <person name="Syed K."/>
            <person name="Tsang A."/>
            <person name="Wiebenga A."/>
            <person name="Young D."/>
            <person name="Pisabarro A."/>
            <person name="Eastwood D.C."/>
            <person name="Martin F."/>
            <person name="Cullen D."/>
            <person name="Grigoriev I.V."/>
            <person name="Hibbett D.S."/>
        </authorList>
    </citation>
    <scope>NUCLEOTIDE SEQUENCE [LARGE SCALE GENOMIC DNA]</scope>
    <source>
        <strain evidence="2 3">MD-104</strain>
    </source>
</reference>
<keyword evidence="1" id="KW-0812">Transmembrane</keyword>
<name>A0A2H3JVW5_WOLCO</name>
<keyword evidence="1" id="KW-0472">Membrane</keyword>
<sequence length="327" mass="35584">MSAPAGDYFPSPVGGAPFSHDLVPSIIFAALYGLLSPLVIYRMTSKRTRNVMLIAAAIFALERIADFSIRAAEATIPRDRTSKGIVTYMQTTYSMGFVSIGQCFLVPLRCLLVNSASVATGATYKTFTGEHDYEPRNPVAARVDNTSASGGVSVLAISEVDPEVENRRHSYRRACLAASLCYYTDIALGTIAGSLYFRAISSQSTATLVQYLRYASTAISLILLFGMAGVSMYILYTKPSFSRPALFITINSLIITIPAIYRLIVMRFQTDSIVSTAPGSLNSPGSKATFYIFHIVPELVVTTHLFSINVRELFQAGPLAEFQGRSQ</sequence>
<dbReference type="AlphaFoldDB" id="A0A2H3JVW5"/>
<gene>
    <name evidence="2" type="ORF">WOLCODRAFT_152038</name>
</gene>
<feature type="transmembrane region" description="Helical" evidence="1">
    <location>
        <begin position="22"/>
        <end position="41"/>
    </location>
</feature>
<dbReference type="Proteomes" id="UP000218811">
    <property type="component" value="Unassembled WGS sequence"/>
</dbReference>
<feature type="transmembrane region" description="Helical" evidence="1">
    <location>
        <begin position="174"/>
        <end position="197"/>
    </location>
</feature>
<feature type="transmembrane region" description="Helical" evidence="1">
    <location>
        <begin position="245"/>
        <end position="268"/>
    </location>
</feature>
<feature type="transmembrane region" description="Helical" evidence="1">
    <location>
        <begin position="217"/>
        <end position="236"/>
    </location>
</feature>
<evidence type="ECO:0000313" key="3">
    <source>
        <dbReference type="Proteomes" id="UP000218811"/>
    </source>
</evidence>
<proteinExistence type="predicted"/>
<protein>
    <submittedName>
        <fullName evidence="2">Uncharacterized protein</fullName>
    </submittedName>
</protein>
<dbReference type="OrthoDB" id="2562239at2759"/>
<evidence type="ECO:0000256" key="1">
    <source>
        <dbReference type="SAM" id="Phobius"/>
    </source>
</evidence>